<dbReference type="Proteomes" id="UP001279410">
    <property type="component" value="Unassembled WGS sequence"/>
</dbReference>
<evidence type="ECO:0000256" key="5">
    <source>
        <dbReference type="SAM" id="MobiDB-lite"/>
    </source>
</evidence>
<dbReference type="GO" id="GO:0016020">
    <property type="term" value="C:membrane"/>
    <property type="evidence" value="ECO:0007669"/>
    <property type="project" value="TreeGrafter"/>
</dbReference>
<organism evidence="7 8">
    <name type="scientific">Lates japonicus</name>
    <name type="common">Japanese lates</name>
    <dbReference type="NCBI Taxonomy" id="270547"/>
    <lineage>
        <taxon>Eukaryota</taxon>
        <taxon>Metazoa</taxon>
        <taxon>Chordata</taxon>
        <taxon>Craniata</taxon>
        <taxon>Vertebrata</taxon>
        <taxon>Euteleostomi</taxon>
        <taxon>Actinopterygii</taxon>
        <taxon>Neopterygii</taxon>
        <taxon>Teleostei</taxon>
        <taxon>Neoteleostei</taxon>
        <taxon>Acanthomorphata</taxon>
        <taxon>Carangaria</taxon>
        <taxon>Carangaria incertae sedis</taxon>
        <taxon>Centropomidae</taxon>
        <taxon>Lates</taxon>
    </lineage>
</organism>
<dbReference type="GO" id="GO:0005737">
    <property type="term" value="C:cytoplasm"/>
    <property type="evidence" value="ECO:0007669"/>
    <property type="project" value="UniProtKB-SubCell"/>
</dbReference>
<dbReference type="PANTHER" id="PTHR12894:SF27">
    <property type="entry name" value="TRANSFORMING GROWTH FACTOR-BETA RECEPTOR-ASSOCIATED PROTEIN 1"/>
    <property type="match status" value="1"/>
</dbReference>
<dbReference type="PROSITE" id="PS50219">
    <property type="entry name" value="CNH"/>
    <property type="match status" value="1"/>
</dbReference>
<protein>
    <submittedName>
        <fullName evidence="7">GTPase-activating Rap/Ran-GAP domain-like protein 3 isoform X1</fullName>
    </submittedName>
</protein>
<dbReference type="PANTHER" id="PTHR12894">
    <property type="entry name" value="CNH DOMAIN CONTAINING"/>
    <property type="match status" value="1"/>
</dbReference>
<comment type="subcellular location">
    <subcellularLocation>
        <location evidence="1">Cytoplasm</location>
    </subcellularLocation>
</comment>
<dbReference type="GO" id="GO:0034058">
    <property type="term" value="P:endosomal vesicle fusion"/>
    <property type="evidence" value="ECO:0007669"/>
    <property type="project" value="TreeGrafter"/>
</dbReference>
<keyword evidence="8" id="KW-1185">Reference proteome</keyword>
<proteinExistence type="predicted"/>
<accession>A0AAD3RKU5</accession>
<evidence type="ECO:0000256" key="1">
    <source>
        <dbReference type="ARBA" id="ARBA00004496"/>
    </source>
</evidence>
<evidence type="ECO:0000256" key="4">
    <source>
        <dbReference type="ARBA" id="ARBA00022927"/>
    </source>
</evidence>
<dbReference type="GO" id="GO:0006914">
    <property type="term" value="P:autophagy"/>
    <property type="evidence" value="ECO:0007669"/>
    <property type="project" value="TreeGrafter"/>
</dbReference>
<feature type="compositionally biased region" description="Low complexity" evidence="5">
    <location>
        <begin position="537"/>
        <end position="548"/>
    </location>
</feature>
<evidence type="ECO:0000313" key="8">
    <source>
        <dbReference type="Proteomes" id="UP001279410"/>
    </source>
</evidence>
<dbReference type="EMBL" id="BRZM01000679">
    <property type="protein sequence ID" value="GLD71625.1"/>
    <property type="molecule type" value="Genomic_DNA"/>
</dbReference>
<feature type="region of interest" description="Disordered" evidence="5">
    <location>
        <begin position="433"/>
        <end position="460"/>
    </location>
</feature>
<dbReference type="GO" id="GO:0015031">
    <property type="term" value="P:protein transport"/>
    <property type="evidence" value="ECO:0007669"/>
    <property type="project" value="UniProtKB-KW"/>
</dbReference>
<keyword evidence="3" id="KW-0963">Cytoplasm</keyword>
<comment type="caution">
    <text evidence="7">The sequence shown here is derived from an EMBL/GenBank/DDBJ whole genome shotgun (WGS) entry which is preliminary data.</text>
</comment>
<evidence type="ECO:0000256" key="2">
    <source>
        <dbReference type="ARBA" id="ARBA00022448"/>
    </source>
</evidence>
<evidence type="ECO:0000256" key="3">
    <source>
        <dbReference type="ARBA" id="ARBA00022490"/>
    </source>
</evidence>
<evidence type="ECO:0000259" key="6">
    <source>
        <dbReference type="PROSITE" id="PS50219"/>
    </source>
</evidence>
<name>A0AAD3RKU5_LATJO</name>
<dbReference type="Pfam" id="PF00780">
    <property type="entry name" value="CNH"/>
    <property type="match status" value="1"/>
</dbReference>
<dbReference type="AlphaFoldDB" id="A0AAD3RKU5"/>
<keyword evidence="4" id="KW-0653">Protein transport</keyword>
<sequence length="548" mass="61234">MERKPHCRRHNGKAGLVMLIRSLYQDLMPDLHKVPFSPQNMLNRRSFSDVLPESPKSARKKEEALQAEFALKLKTIVRGDAPTSLVTTGLCRKEPWESQSFCSTFPYEIVCADSWGQSLLVATDAAGVMLLDGPDPASSNAEMQALPPVQVFDKTMVVKQMHVLEPQDLLITRADKGKDARLYVFRLSTLKRGLEERQLVRSKCDSRENKLEKTKGCHLYSINTHHGSELRIVAAIRNKLLLITRKHPRFEGFSAIGTGADSPVEEFQYIREICLCDPPVVMALVDGPTGENDNMICVAYKHQFDLINESTGDAYRLHHVDANRVNFVAAIDVYEDGEAGLLLCYNYICYYKKVCPFNGSTPMIQSNTSDFHFSWNQMPNAIVCAFPYILAFTTDSIEIRLVVNGNLVYTAVVPELQLSASRSDIYFVSSAPVSSASNCSSRDTSSQSSPQTPTGYEMPVFPSPLGDDSIRIPYGTKLSLYMSKDAEGEVACKHIFKIPLAQQQWGRRVNRLKVPSVRVLMTAPAMMPRLSPPSPRQPLLSLSCRSKK</sequence>
<dbReference type="InterPro" id="IPR032914">
    <property type="entry name" value="Vam6/VPS39/TRAP1"/>
</dbReference>
<keyword evidence="2" id="KW-0813">Transport</keyword>
<evidence type="ECO:0000313" key="7">
    <source>
        <dbReference type="EMBL" id="GLD71625.1"/>
    </source>
</evidence>
<reference evidence="7" key="1">
    <citation type="submission" date="2022-08" db="EMBL/GenBank/DDBJ databases">
        <title>Genome sequencing of akame (Lates japonicus).</title>
        <authorList>
            <person name="Hashiguchi Y."/>
            <person name="Takahashi H."/>
        </authorList>
    </citation>
    <scope>NUCLEOTIDE SEQUENCE</scope>
    <source>
        <strain evidence="7">Kochi</strain>
    </source>
</reference>
<dbReference type="SMART" id="SM00036">
    <property type="entry name" value="CNH"/>
    <property type="match status" value="1"/>
</dbReference>
<gene>
    <name evidence="7" type="ORF">AKAME5_002294700</name>
</gene>
<dbReference type="InterPro" id="IPR001180">
    <property type="entry name" value="CNH_dom"/>
</dbReference>
<feature type="region of interest" description="Disordered" evidence="5">
    <location>
        <begin position="528"/>
        <end position="548"/>
    </location>
</feature>
<feature type="compositionally biased region" description="Low complexity" evidence="5">
    <location>
        <begin position="433"/>
        <end position="449"/>
    </location>
</feature>
<feature type="domain" description="CNH" evidence="6">
    <location>
        <begin position="106"/>
        <end position="426"/>
    </location>
</feature>